<comment type="caution">
    <text evidence="1">The sequence shown here is derived from an EMBL/GenBank/DDBJ whole genome shotgun (WGS) entry which is preliminary data.</text>
</comment>
<evidence type="ECO:0000313" key="2">
    <source>
        <dbReference type="Proteomes" id="UP000321424"/>
    </source>
</evidence>
<sequence length="112" mass="12118">MQPIAIGCLRLTPSPQFSRLYGGTLRLMAATHGYFLMSVIEFDHSGDAQTHNALMADYIRAAKAEAVLAAGLEHLAGGEHAITELCVLVTPEQTYPRGHHWPSHVPNAGSVR</sequence>
<reference evidence="1 2" key="1">
    <citation type="submission" date="2019-07" db="EMBL/GenBank/DDBJ databases">
        <title>Whole genome shotgun sequence of Nocardia ninae NBRC 108245.</title>
        <authorList>
            <person name="Hosoyama A."/>
            <person name="Uohara A."/>
            <person name="Ohji S."/>
            <person name="Ichikawa N."/>
        </authorList>
    </citation>
    <scope>NUCLEOTIDE SEQUENCE [LARGE SCALE GENOMIC DNA]</scope>
    <source>
        <strain evidence="1 2">NBRC 108245</strain>
    </source>
</reference>
<dbReference type="Proteomes" id="UP000321424">
    <property type="component" value="Unassembled WGS sequence"/>
</dbReference>
<dbReference type="AlphaFoldDB" id="A0A511MHC1"/>
<name>A0A511MHC1_9NOCA</name>
<accession>A0A511MHC1</accession>
<proteinExistence type="predicted"/>
<protein>
    <submittedName>
        <fullName evidence="1">Uncharacterized protein</fullName>
    </submittedName>
</protein>
<organism evidence="1 2">
    <name type="scientific">Nocardia ninae NBRC 108245</name>
    <dbReference type="NCBI Taxonomy" id="1210091"/>
    <lineage>
        <taxon>Bacteria</taxon>
        <taxon>Bacillati</taxon>
        <taxon>Actinomycetota</taxon>
        <taxon>Actinomycetes</taxon>
        <taxon>Mycobacteriales</taxon>
        <taxon>Nocardiaceae</taxon>
        <taxon>Nocardia</taxon>
    </lineage>
</organism>
<keyword evidence="2" id="KW-1185">Reference proteome</keyword>
<dbReference type="EMBL" id="BJXA01000032">
    <property type="protein sequence ID" value="GEM40080.1"/>
    <property type="molecule type" value="Genomic_DNA"/>
</dbReference>
<gene>
    <name evidence="1" type="ORF">NN4_45990</name>
</gene>
<evidence type="ECO:0000313" key="1">
    <source>
        <dbReference type="EMBL" id="GEM40080.1"/>
    </source>
</evidence>